<accession>A0A6A4H5P8</accession>
<reference evidence="2" key="1">
    <citation type="journal article" date="2019" name="Environ. Microbiol.">
        <title>Fungal ecological strategies reflected in gene transcription - a case study of two litter decomposers.</title>
        <authorList>
            <person name="Barbi F."/>
            <person name="Kohler A."/>
            <person name="Barry K."/>
            <person name="Baskaran P."/>
            <person name="Daum C."/>
            <person name="Fauchery L."/>
            <person name="Ihrmark K."/>
            <person name="Kuo A."/>
            <person name="LaButti K."/>
            <person name="Lipzen A."/>
            <person name="Morin E."/>
            <person name="Grigoriev I.V."/>
            <person name="Henrissat B."/>
            <person name="Lindahl B."/>
            <person name="Martin F."/>
        </authorList>
    </citation>
    <scope>NUCLEOTIDE SEQUENCE</scope>
    <source>
        <strain evidence="2">JB14</strain>
    </source>
</reference>
<dbReference type="Proteomes" id="UP000799118">
    <property type="component" value="Unassembled WGS sequence"/>
</dbReference>
<keyword evidence="3" id="KW-1185">Reference proteome</keyword>
<name>A0A6A4H5P8_9AGAR</name>
<evidence type="ECO:0000313" key="3">
    <source>
        <dbReference type="Proteomes" id="UP000799118"/>
    </source>
</evidence>
<gene>
    <name evidence="2" type="ORF">BT96DRAFT_829148</name>
</gene>
<feature type="region of interest" description="Disordered" evidence="1">
    <location>
        <begin position="1"/>
        <end position="23"/>
    </location>
</feature>
<protein>
    <submittedName>
        <fullName evidence="2">Uncharacterized protein</fullName>
    </submittedName>
</protein>
<sequence length="64" mass="7230">MSSAYHPETDGSTEHQPYAPLIPVGNSTFRMDIPSRLEQRGLHDAFRASLLRIHIPNDDRLFPG</sequence>
<evidence type="ECO:0000256" key="1">
    <source>
        <dbReference type="SAM" id="MobiDB-lite"/>
    </source>
</evidence>
<dbReference type="EMBL" id="ML769570">
    <property type="protein sequence ID" value="KAE9393522.1"/>
    <property type="molecule type" value="Genomic_DNA"/>
</dbReference>
<evidence type="ECO:0000313" key="2">
    <source>
        <dbReference type="EMBL" id="KAE9393522.1"/>
    </source>
</evidence>
<proteinExistence type="predicted"/>
<dbReference type="AlphaFoldDB" id="A0A6A4H5P8"/>
<organism evidence="2 3">
    <name type="scientific">Gymnopus androsaceus JB14</name>
    <dbReference type="NCBI Taxonomy" id="1447944"/>
    <lineage>
        <taxon>Eukaryota</taxon>
        <taxon>Fungi</taxon>
        <taxon>Dikarya</taxon>
        <taxon>Basidiomycota</taxon>
        <taxon>Agaricomycotina</taxon>
        <taxon>Agaricomycetes</taxon>
        <taxon>Agaricomycetidae</taxon>
        <taxon>Agaricales</taxon>
        <taxon>Marasmiineae</taxon>
        <taxon>Omphalotaceae</taxon>
        <taxon>Gymnopus</taxon>
    </lineage>
</organism>
<dbReference type="OrthoDB" id="3211671at2759"/>